<keyword evidence="5 7" id="KW-0472">Membrane</keyword>
<keyword evidence="9" id="KW-0067">ATP-binding</keyword>
<dbReference type="Pfam" id="PF02687">
    <property type="entry name" value="FtsX"/>
    <property type="match status" value="1"/>
</dbReference>
<evidence type="ECO:0000256" key="6">
    <source>
        <dbReference type="ARBA" id="ARBA00038076"/>
    </source>
</evidence>
<dbReference type="GO" id="GO:0005524">
    <property type="term" value="F:ATP binding"/>
    <property type="evidence" value="ECO:0007669"/>
    <property type="project" value="UniProtKB-KW"/>
</dbReference>
<protein>
    <submittedName>
        <fullName evidence="9">Macrolide export ATP-binding/permease protein MacB</fullName>
        <ecNumber evidence="9">3.6.3.-</ecNumber>
    </submittedName>
</protein>
<proteinExistence type="inferred from homology"/>
<keyword evidence="10" id="KW-1185">Reference proteome</keyword>
<keyword evidence="4 7" id="KW-1133">Transmembrane helix</keyword>
<accession>A0A517NTP6</accession>
<sequence length="478" mass="52367">MRLSDLLRAGISAMTAHKFRSVLTLLGVTLGALLLFCSISGGLGVIDAVNRRLAVGDRLLEIIVNTGVQTDEVTPEKARAAGFTEDMSDERRVRLAQASGVGGVRPVPMNLGVSESLKRIAGVESVWSRLRFRCSIYLQTVDRFSPGVVYAMPPKKLDYSKLIVATGTKTVAAESSASNPPERGGVWVSELFLYQQGIRTEAEIEDVIGTMIQVTTRHATLEGTSLSGDNPRRQKAIESLKFRSRIFPIRGVFRYPERIEIRDEPEWAQMLGVAVMMPYDDAADCWRGLDLADKSTTAVVRATSPELLENIEAEISDTGFRTHSLAELATQIRTAVLLVTLLITSIATAALLISAIGITNTMVMNVLERRKDIAVMKAIGARDRDLKRMFLIEGFLMGLIGGLSGLVLGLIFSRICGDWIRQELETRLNEPLYGDIFAYPVWLIMGTPIVASLITMLASYVPAKRAAKIDPAQTLRGL</sequence>
<evidence type="ECO:0000313" key="9">
    <source>
        <dbReference type="EMBL" id="QDT10482.1"/>
    </source>
</evidence>
<dbReference type="GO" id="GO:0022857">
    <property type="term" value="F:transmembrane transporter activity"/>
    <property type="evidence" value="ECO:0007669"/>
    <property type="project" value="TreeGrafter"/>
</dbReference>
<name>A0A517NTP6_9BACT</name>
<keyword evidence="3 7" id="KW-0812">Transmembrane</keyword>
<dbReference type="InterPro" id="IPR050250">
    <property type="entry name" value="Macrolide_Exporter_MacB"/>
</dbReference>
<feature type="transmembrane region" description="Helical" evidence="7">
    <location>
        <begin position="436"/>
        <end position="461"/>
    </location>
</feature>
<dbReference type="Proteomes" id="UP000319817">
    <property type="component" value="Chromosome"/>
</dbReference>
<keyword evidence="9" id="KW-0547">Nucleotide-binding</keyword>
<organism evidence="9 10">
    <name type="scientific">Stieleria marina</name>
    <dbReference type="NCBI Taxonomy" id="1930275"/>
    <lineage>
        <taxon>Bacteria</taxon>
        <taxon>Pseudomonadati</taxon>
        <taxon>Planctomycetota</taxon>
        <taxon>Planctomycetia</taxon>
        <taxon>Pirellulales</taxon>
        <taxon>Pirellulaceae</taxon>
        <taxon>Stieleria</taxon>
    </lineage>
</organism>
<dbReference type="PANTHER" id="PTHR30572">
    <property type="entry name" value="MEMBRANE COMPONENT OF TRANSPORTER-RELATED"/>
    <property type="match status" value="1"/>
</dbReference>
<evidence type="ECO:0000256" key="1">
    <source>
        <dbReference type="ARBA" id="ARBA00004651"/>
    </source>
</evidence>
<comment type="similarity">
    <text evidence="6">Belongs to the ABC-4 integral membrane protein family.</text>
</comment>
<keyword evidence="9" id="KW-0378">Hydrolase</keyword>
<dbReference type="PANTHER" id="PTHR30572:SF4">
    <property type="entry name" value="ABC TRANSPORTER PERMEASE YTRF"/>
    <property type="match status" value="1"/>
</dbReference>
<dbReference type="GO" id="GO:0016787">
    <property type="term" value="F:hydrolase activity"/>
    <property type="evidence" value="ECO:0007669"/>
    <property type="project" value="UniProtKB-KW"/>
</dbReference>
<dbReference type="GO" id="GO:0005886">
    <property type="term" value="C:plasma membrane"/>
    <property type="evidence" value="ECO:0007669"/>
    <property type="project" value="UniProtKB-SubCell"/>
</dbReference>
<keyword evidence="2" id="KW-1003">Cell membrane</keyword>
<feature type="transmembrane region" description="Helical" evidence="7">
    <location>
        <begin position="335"/>
        <end position="368"/>
    </location>
</feature>
<reference evidence="9 10" key="1">
    <citation type="submission" date="2019-02" db="EMBL/GenBank/DDBJ databases">
        <title>Deep-cultivation of Planctomycetes and their phenomic and genomic characterization uncovers novel biology.</title>
        <authorList>
            <person name="Wiegand S."/>
            <person name="Jogler M."/>
            <person name="Boedeker C."/>
            <person name="Pinto D."/>
            <person name="Vollmers J."/>
            <person name="Rivas-Marin E."/>
            <person name="Kohn T."/>
            <person name="Peeters S.H."/>
            <person name="Heuer A."/>
            <person name="Rast P."/>
            <person name="Oberbeckmann S."/>
            <person name="Bunk B."/>
            <person name="Jeske O."/>
            <person name="Meyerdierks A."/>
            <person name="Storesund J.E."/>
            <person name="Kallscheuer N."/>
            <person name="Luecker S."/>
            <person name="Lage O.M."/>
            <person name="Pohl T."/>
            <person name="Merkel B.J."/>
            <person name="Hornburger P."/>
            <person name="Mueller R.-W."/>
            <person name="Bruemmer F."/>
            <person name="Labrenz M."/>
            <person name="Spormann A.M."/>
            <person name="Op den Camp H."/>
            <person name="Overmann J."/>
            <person name="Amann R."/>
            <person name="Jetten M.S.M."/>
            <person name="Mascher T."/>
            <person name="Medema M.H."/>
            <person name="Devos D.P."/>
            <person name="Kaster A.-K."/>
            <person name="Ovreas L."/>
            <person name="Rohde M."/>
            <person name="Galperin M.Y."/>
            <person name="Jogler C."/>
        </authorList>
    </citation>
    <scope>NUCLEOTIDE SEQUENCE [LARGE SCALE GENOMIC DNA]</scope>
    <source>
        <strain evidence="9 10">K23_9</strain>
    </source>
</reference>
<dbReference type="EMBL" id="CP036526">
    <property type="protein sequence ID" value="QDT10482.1"/>
    <property type="molecule type" value="Genomic_DNA"/>
</dbReference>
<gene>
    <name evidence="9" type="primary">macB_2</name>
    <name evidence="9" type="ORF">K239x_24390</name>
</gene>
<dbReference type="InterPro" id="IPR003838">
    <property type="entry name" value="ABC3_permease_C"/>
</dbReference>
<evidence type="ECO:0000256" key="2">
    <source>
        <dbReference type="ARBA" id="ARBA00022475"/>
    </source>
</evidence>
<dbReference type="RefSeq" id="WP_145418080.1">
    <property type="nucleotide sequence ID" value="NZ_CP036526.1"/>
</dbReference>
<evidence type="ECO:0000256" key="4">
    <source>
        <dbReference type="ARBA" id="ARBA00022989"/>
    </source>
</evidence>
<evidence type="ECO:0000259" key="8">
    <source>
        <dbReference type="Pfam" id="PF02687"/>
    </source>
</evidence>
<evidence type="ECO:0000313" key="10">
    <source>
        <dbReference type="Proteomes" id="UP000319817"/>
    </source>
</evidence>
<dbReference type="OrthoDB" id="9770099at2"/>
<evidence type="ECO:0000256" key="3">
    <source>
        <dbReference type="ARBA" id="ARBA00022692"/>
    </source>
</evidence>
<evidence type="ECO:0000256" key="5">
    <source>
        <dbReference type="ARBA" id="ARBA00023136"/>
    </source>
</evidence>
<evidence type="ECO:0000256" key="7">
    <source>
        <dbReference type="SAM" id="Phobius"/>
    </source>
</evidence>
<feature type="domain" description="ABC3 transporter permease C-terminal" evidence="8">
    <location>
        <begin position="345"/>
        <end position="471"/>
    </location>
</feature>
<dbReference type="EC" id="3.6.3.-" evidence="9"/>
<comment type="subcellular location">
    <subcellularLocation>
        <location evidence="1">Cell membrane</location>
        <topology evidence="1">Multi-pass membrane protein</topology>
    </subcellularLocation>
</comment>
<feature type="transmembrane region" description="Helical" evidence="7">
    <location>
        <begin position="389"/>
        <end position="412"/>
    </location>
</feature>
<dbReference type="AlphaFoldDB" id="A0A517NTP6"/>